<reference evidence="4" key="1">
    <citation type="submission" date="2016-10" db="EMBL/GenBank/DDBJ databases">
        <authorList>
            <person name="Varghese N."/>
            <person name="Submissions S."/>
        </authorList>
    </citation>
    <scope>NUCLEOTIDE SEQUENCE [LARGE SCALE GENOMIC DNA]</scope>
    <source>
        <strain evidence="4">CGMCC 1.8975</strain>
    </source>
</reference>
<dbReference type="PANTHER" id="PTHR43639:SF1">
    <property type="entry name" value="SHORT-CHAIN DEHYDROGENASE_REDUCTASE FAMILY PROTEIN"/>
    <property type="match status" value="1"/>
</dbReference>
<name>A0A1H3LA74_9BACT</name>
<dbReference type="EMBL" id="FNOV01000010">
    <property type="protein sequence ID" value="SDY61437.1"/>
    <property type="molecule type" value="Genomic_DNA"/>
</dbReference>
<dbReference type="PRINTS" id="PR00081">
    <property type="entry name" value="GDHRDH"/>
</dbReference>
<dbReference type="InterPro" id="IPR036291">
    <property type="entry name" value="NAD(P)-bd_dom_sf"/>
</dbReference>
<dbReference type="CDD" id="cd05233">
    <property type="entry name" value="SDR_c"/>
    <property type="match status" value="1"/>
</dbReference>
<dbReference type="OrthoDB" id="9804104at2"/>
<protein>
    <submittedName>
        <fullName evidence="3">3-oxoacyl-[acyl-carrier protein] reductase</fullName>
    </submittedName>
</protein>
<accession>A0A1H3LA74</accession>
<keyword evidence="2" id="KW-0560">Oxidoreductase</keyword>
<sequence length="252" mass="26526">MYDLTGKVALVTGGARDIGRQVTLLLAKAGASVCFNYFDSDADADETMRLLREQGSPKAVQAQGDMTKAADVKQVIGTCTEAFGPRIDILVNVVGGLVGRKTMEEMDENFWDFVIGVNLKTTFLVTQAALPHMESGASIVNFASQAARDGGGPGALAYATGKGGVLTMTRGLAKELGPKGIRVNAVSPGMIATAFHDTFTKPEVREKVAGGTPLRREGQAHEIADLVLYLASDASSFITGTSMEINGGTYFV</sequence>
<dbReference type="AlphaFoldDB" id="A0A1H3LA74"/>
<dbReference type="SUPFAM" id="SSF51735">
    <property type="entry name" value="NAD(P)-binding Rossmann-fold domains"/>
    <property type="match status" value="1"/>
</dbReference>
<evidence type="ECO:0000256" key="1">
    <source>
        <dbReference type="ARBA" id="ARBA00006484"/>
    </source>
</evidence>
<dbReference type="Pfam" id="PF13561">
    <property type="entry name" value="adh_short_C2"/>
    <property type="match status" value="1"/>
</dbReference>
<dbReference type="InterPro" id="IPR002347">
    <property type="entry name" value="SDR_fam"/>
</dbReference>
<dbReference type="GO" id="GO:0016491">
    <property type="term" value="F:oxidoreductase activity"/>
    <property type="evidence" value="ECO:0007669"/>
    <property type="project" value="UniProtKB-KW"/>
</dbReference>
<dbReference type="FunFam" id="3.40.50.720:FF:000084">
    <property type="entry name" value="Short-chain dehydrogenase reductase"/>
    <property type="match status" value="1"/>
</dbReference>
<dbReference type="Proteomes" id="UP000199249">
    <property type="component" value="Unassembled WGS sequence"/>
</dbReference>
<keyword evidence="4" id="KW-1185">Reference proteome</keyword>
<dbReference type="RefSeq" id="WP_092741793.1">
    <property type="nucleotide sequence ID" value="NZ_FNOV01000010.1"/>
</dbReference>
<evidence type="ECO:0000256" key="2">
    <source>
        <dbReference type="ARBA" id="ARBA00023002"/>
    </source>
</evidence>
<evidence type="ECO:0000313" key="4">
    <source>
        <dbReference type="Proteomes" id="UP000199249"/>
    </source>
</evidence>
<dbReference type="PANTHER" id="PTHR43639">
    <property type="entry name" value="OXIDOREDUCTASE, SHORT-CHAIN DEHYDROGENASE/REDUCTASE FAMILY (AFU_ORTHOLOGUE AFUA_5G02870)"/>
    <property type="match status" value="1"/>
</dbReference>
<organism evidence="3 4">
    <name type="scientific">Hymenobacter psychrophilus</name>
    <dbReference type="NCBI Taxonomy" id="651662"/>
    <lineage>
        <taxon>Bacteria</taxon>
        <taxon>Pseudomonadati</taxon>
        <taxon>Bacteroidota</taxon>
        <taxon>Cytophagia</taxon>
        <taxon>Cytophagales</taxon>
        <taxon>Hymenobacteraceae</taxon>
        <taxon>Hymenobacter</taxon>
    </lineage>
</organism>
<dbReference type="Gene3D" id="3.40.50.720">
    <property type="entry name" value="NAD(P)-binding Rossmann-like Domain"/>
    <property type="match status" value="1"/>
</dbReference>
<proteinExistence type="inferred from homology"/>
<evidence type="ECO:0000313" key="3">
    <source>
        <dbReference type="EMBL" id="SDY61437.1"/>
    </source>
</evidence>
<dbReference type="PRINTS" id="PR00080">
    <property type="entry name" value="SDRFAMILY"/>
</dbReference>
<dbReference type="STRING" id="651662.SAMN04488069_110175"/>
<comment type="similarity">
    <text evidence="1">Belongs to the short-chain dehydrogenases/reductases (SDR) family.</text>
</comment>
<gene>
    <name evidence="3" type="ORF">SAMN04488069_110175</name>
</gene>